<dbReference type="EMBL" id="ML213509">
    <property type="protein sequence ID" value="TFK52150.1"/>
    <property type="molecule type" value="Genomic_DNA"/>
</dbReference>
<evidence type="ECO:0000313" key="4">
    <source>
        <dbReference type="Proteomes" id="UP000305948"/>
    </source>
</evidence>
<feature type="transmembrane region" description="Helical" evidence="2">
    <location>
        <begin position="522"/>
        <end position="549"/>
    </location>
</feature>
<keyword evidence="2" id="KW-0812">Transmembrane</keyword>
<evidence type="ECO:0000256" key="1">
    <source>
        <dbReference type="SAM" id="MobiDB-lite"/>
    </source>
</evidence>
<name>A0A5C3N436_9AGAM</name>
<evidence type="ECO:0008006" key="5">
    <source>
        <dbReference type="Google" id="ProtNLM"/>
    </source>
</evidence>
<feature type="transmembrane region" description="Helical" evidence="2">
    <location>
        <begin position="458"/>
        <end position="480"/>
    </location>
</feature>
<feature type="region of interest" description="Disordered" evidence="1">
    <location>
        <begin position="48"/>
        <end position="70"/>
    </location>
</feature>
<sequence>MSTRLYLNLIARLKVLLEYLRRFSVLCLPAIRRLVSFLRFMTFRQYKRQESSARSPDTTMGPDQVGSLSTSGGHTVVLTSALPPTEHPLDAIVIPTQPSQDSRSLPLGGAENNAGYANQETPPEVQRARPILQPIEPNDILRYDKKNKDVPEGWEVCVHPEGALYFRHAAKGVFTEADLRVPRVRDFITDAVEDMEERLAKANFERNPSTMELVLECSDDTWDDGSGDRVCGYYFADTQAKTLFWLDDYDATSLVSEMDALVTEEHMQCELEARFWYHCELFPNHRPYSEVWVQELMGMLLHASIDSMTATDSTSPYKWQEMQNIAACPESQGYVACAVCRLMGTFVHTRFLHLWGTKNARLTRNESVYEDHGDTSSALFRTFSWFFFYASEKYVDALKDLSVDGIINLRLWTDFIERLQVEWSELSLIATVMLTVDVSFLTIQSVDIPSRTPGLTGAAQVAIYLSTVASVGSIIIGLLLNRQHRAISRNDAMVAHQYLGDKYGSAYGFESLAILYTVPYALLMWAALGVVLPSAIAWGFVLGLILVYLHTNWEGTGHRLRLAVADAWSRVKEGL</sequence>
<dbReference type="AlphaFoldDB" id="A0A5C3N436"/>
<reference evidence="3 4" key="1">
    <citation type="journal article" date="2019" name="Nat. Ecol. Evol.">
        <title>Megaphylogeny resolves global patterns of mushroom evolution.</title>
        <authorList>
            <person name="Varga T."/>
            <person name="Krizsan K."/>
            <person name="Foldi C."/>
            <person name="Dima B."/>
            <person name="Sanchez-Garcia M."/>
            <person name="Sanchez-Ramirez S."/>
            <person name="Szollosi G.J."/>
            <person name="Szarkandi J.G."/>
            <person name="Papp V."/>
            <person name="Albert L."/>
            <person name="Andreopoulos W."/>
            <person name="Angelini C."/>
            <person name="Antonin V."/>
            <person name="Barry K.W."/>
            <person name="Bougher N.L."/>
            <person name="Buchanan P."/>
            <person name="Buyck B."/>
            <person name="Bense V."/>
            <person name="Catcheside P."/>
            <person name="Chovatia M."/>
            <person name="Cooper J."/>
            <person name="Damon W."/>
            <person name="Desjardin D."/>
            <person name="Finy P."/>
            <person name="Geml J."/>
            <person name="Haridas S."/>
            <person name="Hughes K."/>
            <person name="Justo A."/>
            <person name="Karasinski D."/>
            <person name="Kautmanova I."/>
            <person name="Kiss B."/>
            <person name="Kocsube S."/>
            <person name="Kotiranta H."/>
            <person name="LaButti K.M."/>
            <person name="Lechner B.E."/>
            <person name="Liimatainen K."/>
            <person name="Lipzen A."/>
            <person name="Lukacs Z."/>
            <person name="Mihaltcheva S."/>
            <person name="Morgado L.N."/>
            <person name="Niskanen T."/>
            <person name="Noordeloos M.E."/>
            <person name="Ohm R.A."/>
            <person name="Ortiz-Santana B."/>
            <person name="Ovrebo C."/>
            <person name="Racz N."/>
            <person name="Riley R."/>
            <person name="Savchenko A."/>
            <person name="Shiryaev A."/>
            <person name="Soop K."/>
            <person name="Spirin V."/>
            <person name="Szebenyi C."/>
            <person name="Tomsovsky M."/>
            <person name="Tulloss R.E."/>
            <person name="Uehling J."/>
            <person name="Grigoriev I.V."/>
            <person name="Vagvolgyi C."/>
            <person name="Papp T."/>
            <person name="Martin F.M."/>
            <person name="Miettinen O."/>
            <person name="Hibbett D.S."/>
            <person name="Nagy L.G."/>
        </authorList>
    </citation>
    <scope>NUCLEOTIDE SEQUENCE [LARGE SCALE GENOMIC DNA]</scope>
    <source>
        <strain evidence="3 4">OMC1185</strain>
    </source>
</reference>
<keyword evidence="2" id="KW-1133">Transmembrane helix</keyword>
<dbReference type="OrthoDB" id="2657661at2759"/>
<gene>
    <name evidence="3" type="ORF">OE88DRAFT_1364550</name>
</gene>
<keyword evidence="2" id="KW-0472">Membrane</keyword>
<proteinExistence type="predicted"/>
<organism evidence="3 4">
    <name type="scientific">Heliocybe sulcata</name>
    <dbReference type="NCBI Taxonomy" id="5364"/>
    <lineage>
        <taxon>Eukaryota</taxon>
        <taxon>Fungi</taxon>
        <taxon>Dikarya</taxon>
        <taxon>Basidiomycota</taxon>
        <taxon>Agaricomycotina</taxon>
        <taxon>Agaricomycetes</taxon>
        <taxon>Gloeophyllales</taxon>
        <taxon>Gloeophyllaceae</taxon>
        <taxon>Heliocybe</taxon>
    </lineage>
</organism>
<keyword evidence="4" id="KW-1185">Reference proteome</keyword>
<evidence type="ECO:0000313" key="3">
    <source>
        <dbReference type="EMBL" id="TFK52150.1"/>
    </source>
</evidence>
<protein>
    <recommendedName>
        <fullName evidence="5">WW domain-containing protein</fullName>
    </recommendedName>
</protein>
<evidence type="ECO:0000256" key="2">
    <source>
        <dbReference type="SAM" id="Phobius"/>
    </source>
</evidence>
<dbReference type="Proteomes" id="UP000305948">
    <property type="component" value="Unassembled WGS sequence"/>
</dbReference>
<accession>A0A5C3N436</accession>